<evidence type="ECO:0000313" key="2">
    <source>
        <dbReference type="Proteomes" id="UP000656042"/>
    </source>
</evidence>
<gene>
    <name evidence="1" type="ORF">GCM10012284_65200</name>
</gene>
<comment type="caution">
    <text evidence="1">The sequence shown here is derived from an EMBL/GenBank/DDBJ whole genome shotgun (WGS) entry which is preliminary data.</text>
</comment>
<protein>
    <submittedName>
        <fullName evidence="1">Uncharacterized protein</fullName>
    </submittedName>
</protein>
<dbReference type="AlphaFoldDB" id="A0A8J3FTT9"/>
<dbReference type="RefSeq" id="WP_189083223.1">
    <property type="nucleotide sequence ID" value="NZ_BMMX01000133.1"/>
</dbReference>
<evidence type="ECO:0000313" key="1">
    <source>
        <dbReference type="EMBL" id="GGL21584.1"/>
    </source>
</evidence>
<proteinExistence type="predicted"/>
<reference evidence="1" key="1">
    <citation type="journal article" date="2014" name="Int. J. Syst. Evol. Microbiol.">
        <title>Complete genome sequence of Corynebacterium casei LMG S-19264T (=DSM 44701T), isolated from a smear-ripened cheese.</title>
        <authorList>
            <consortium name="US DOE Joint Genome Institute (JGI-PGF)"/>
            <person name="Walter F."/>
            <person name="Albersmeier A."/>
            <person name="Kalinowski J."/>
            <person name="Ruckert C."/>
        </authorList>
    </citation>
    <scope>NUCLEOTIDE SEQUENCE</scope>
    <source>
        <strain evidence="1">CGMCC 4.7299</strain>
    </source>
</reference>
<dbReference type="EMBL" id="BMMX01000133">
    <property type="protein sequence ID" value="GGL21584.1"/>
    <property type="molecule type" value="Genomic_DNA"/>
</dbReference>
<keyword evidence="2" id="KW-1185">Reference proteome</keyword>
<sequence length="108" mass="12321">MSGPLPAPGPELGRRNRRLIAERLHWPDGALEACERIDRCHPGWMSTWAPGGGVEWVERGFYAQPRLARRSDPRWLFGATPLELLAALDDHITAERAERARVSRWRLT</sequence>
<reference evidence="1" key="2">
    <citation type="submission" date="2020-09" db="EMBL/GenBank/DDBJ databases">
        <authorList>
            <person name="Sun Q."/>
            <person name="Zhou Y."/>
        </authorList>
    </citation>
    <scope>NUCLEOTIDE SEQUENCE</scope>
    <source>
        <strain evidence="1">CGMCC 4.7299</strain>
    </source>
</reference>
<accession>A0A8J3FTT9</accession>
<organism evidence="1 2">
    <name type="scientific">Mangrovihabitans endophyticus</name>
    <dbReference type="NCBI Taxonomy" id="1751298"/>
    <lineage>
        <taxon>Bacteria</taxon>
        <taxon>Bacillati</taxon>
        <taxon>Actinomycetota</taxon>
        <taxon>Actinomycetes</taxon>
        <taxon>Micromonosporales</taxon>
        <taxon>Micromonosporaceae</taxon>
        <taxon>Mangrovihabitans</taxon>
    </lineage>
</organism>
<dbReference type="Proteomes" id="UP000656042">
    <property type="component" value="Unassembled WGS sequence"/>
</dbReference>
<name>A0A8J3FTT9_9ACTN</name>